<dbReference type="Proteomes" id="UP000011744">
    <property type="component" value="Unassembled WGS sequence"/>
</dbReference>
<feature type="chain" id="PRO_5004030841" description="ABC-type transport system" evidence="1">
    <location>
        <begin position="23"/>
        <end position="215"/>
    </location>
</feature>
<reference evidence="2 3" key="1">
    <citation type="journal article" date="2014" name="Genome Announc.">
        <title>Draft Genome Sequence of Magnetospirillum sp. Strain SO-1, a Freshwater Magnetotactic Bacterium Isolated from the Ol'khovka River, Russia.</title>
        <authorList>
            <person name="Grouzdev D.S."/>
            <person name="Dziuba M.V."/>
            <person name="Sukhacheva M.S."/>
            <person name="Mardanov A.V."/>
            <person name="Beletskiy A.V."/>
            <person name="Kuznetsov B.B."/>
            <person name="Skryabin K.G."/>
        </authorList>
    </citation>
    <scope>NUCLEOTIDE SEQUENCE [LARGE SCALE GENOMIC DNA]</scope>
    <source>
        <strain evidence="2 3">SO-1</strain>
    </source>
</reference>
<keyword evidence="1" id="KW-0732">Signal</keyword>
<dbReference type="PANTHER" id="PTHR36573:SF1">
    <property type="entry name" value="INTERMEMBRANE PHOSPHOLIPID TRANSPORT SYSTEM BINDING PROTEIN MLAC"/>
    <property type="match status" value="1"/>
</dbReference>
<gene>
    <name evidence="2" type="ORF">H261_02471</name>
</gene>
<evidence type="ECO:0000313" key="2">
    <source>
        <dbReference type="EMBL" id="EME71489.1"/>
    </source>
</evidence>
<dbReference type="PATRIC" id="fig|1244869.3.peg.492"/>
<evidence type="ECO:0000313" key="3">
    <source>
        <dbReference type="Proteomes" id="UP000011744"/>
    </source>
</evidence>
<dbReference type="PANTHER" id="PTHR36573">
    <property type="entry name" value="INTERMEMBRANE PHOSPHOLIPID TRANSPORT SYSTEM BINDING PROTEIN MLAC"/>
    <property type="match status" value="1"/>
</dbReference>
<proteinExistence type="predicted"/>
<protein>
    <recommendedName>
        <fullName evidence="4">ABC-type transport system</fullName>
    </recommendedName>
</protein>
<dbReference type="AlphaFoldDB" id="M3AG00"/>
<dbReference type="Pfam" id="PF05494">
    <property type="entry name" value="MlaC"/>
    <property type="match status" value="1"/>
</dbReference>
<keyword evidence="3" id="KW-1185">Reference proteome</keyword>
<dbReference type="EMBL" id="AONQ01000004">
    <property type="protein sequence ID" value="EME71489.1"/>
    <property type="molecule type" value="Genomic_DNA"/>
</dbReference>
<feature type="signal peptide" evidence="1">
    <location>
        <begin position="1"/>
        <end position="22"/>
    </location>
</feature>
<dbReference type="InterPro" id="IPR042245">
    <property type="entry name" value="Tgt2/MlaC_sf"/>
</dbReference>
<dbReference type="STRING" id="1244869.H261_02471"/>
<comment type="caution">
    <text evidence="2">The sequence shown here is derived from an EMBL/GenBank/DDBJ whole genome shotgun (WGS) entry which is preliminary data.</text>
</comment>
<dbReference type="InterPro" id="IPR008869">
    <property type="entry name" value="MlaC/ttg2D"/>
</dbReference>
<dbReference type="eggNOG" id="COG2854">
    <property type="taxonomic scope" value="Bacteria"/>
</dbReference>
<accession>M3AG00</accession>
<dbReference type="Gene3D" id="3.10.450.710">
    <property type="entry name" value="Tgt2/MlaC"/>
    <property type="match status" value="1"/>
</dbReference>
<dbReference type="OrthoDB" id="7341621at2"/>
<sequence length="215" mass="22887">MTSLLRVATAVVLALGVVLAPAAGRAADVELGRKTVQAAVDEGISTFVGQKRPLSERSRLLDDLLRRYVDPPMLSASILGRYWGKISAAEQVAFSELFVRYLVTSYVGILGRAEPGTTLKINDGLDLGGKVKVLSTASLPSQPGEPIPVEWEVATTAEGKPVIMDLTAQGVSLIRAMKDDFASVLRSSGGKIEPLMEALRRKIESNEKVNAAQAG</sequence>
<evidence type="ECO:0008006" key="4">
    <source>
        <dbReference type="Google" id="ProtNLM"/>
    </source>
</evidence>
<name>M3AG00_9PROT</name>
<organism evidence="2 3">
    <name type="scientific">Paramagnetospirillum caucaseum</name>
    <dbReference type="NCBI Taxonomy" id="1244869"/>
    <lineage>
        <taxon>Bacteria</taxon>
        <taxon>Pseudomonadati</taxon>
        <taxon>Pseudomonadota</taxon>
        <taxon>Alphaproteobacteria</taxon>
        <taxon>Rhodospirillales</taxon>
        <taxon>Magnetospirillaceae</taxon>
        <taxon>Paramagnetospirillum</taxon>
    </lineage>
</organism>
<evidence type="ECO:0000256" key="1">
    <source>
        <dbReference type="SAM" id="SignalP"/>
    </source>
</evidence>